<dbReference type="GO" id="GO:0003905">
    <property type="term" value="F:alkylbase DNA N-glycosylase activity"/>
    <property type="evidence" value="ECO:0007669"/>
    <property type="project" value="InterPro"/>
</dbReference>
<dbReference type="Pfam" id="PF02245">
    <property type="entry name" value="Pur_DNA_glyco"/>
    <property type="match status" value="1"/>
</dbReference>
<dbReference type="NCBIfam" id="NF002003">
    <property type="entry name" value="PRK00802.1-3"/>
    <property type="match status" value="1"/>
</dbReference>
<dbReference type="EMBL" id="PNFZ01000001">
    <property type="protein sequence ID" value="PMB99572.1"/>
    <property type="molecule type" value="Genomic_DNA"/>
</dbReference>
<evidence type="ECO:0000256" key="2">
    <source>
        <dbReference type="ARBA" id="ARBA00022763"/>
    </source>
</evidence>
<dbReference type="PANTHER" id="PTHR10429:SF0">
    <property type="entry name" value="DNA-3-METHYLADENINE GLYCOSYLASE"/>
    <property type="match status" value="1"/>
</dbReference>
<dbReference type="EC" id="3.2.2.-" evidence="5"/>
<keyword evidence="3 5" id="KW-0378">Hydrolase</keyword>
<dbReference type="HAMAP" id="MF_00527">
    <property type="entry name" value="3MGH"/>
    <property type="match status" value="1"/>
</dbReference>
<dbReference type="InterPro" id="IPR011034">
    <property type="entry name" value="Formyl_transferase-like_C_sf"/>
</dbReference>
<evidence type="ECO:0000313" key="7">
    <source>
        <dbReference type="Proteomes" id="UP000235703"/>
    </source>
</evidence>
<proteinExistence type="inferred from homology"/>
<dbReference type="NCBIfam" id="TIGR00567">
    <property type="entry name" value="3mg"/>
    <property type="match status" value="1"/>
</dbReference>
<dbReference type="GO" id="GO:0006284">
    <property type="term" value="P:base-excision repair"/>
    <property type="evidence" value="ECO:0007669"/>
    <property type="project" value="InterPro"/>
</dbReference>
<dbReference type="AlphaFoldDB" id="A0A2N6PLK9"/>
<evidence type="ECO:0000313" key="6">
    <source>
        <dbReference type="EMBL" id="PMB99572.1"/>
    </source>
</evidence>
<dbReference type="GO" id="GO:0003677">
    <property type="term" value="F:DNA binding"/>
    <property type="evidence" value="ECO:0007669"/>
    <property type="project" value="InterPro"/>
</dbReference>
<accession>A0A2N6PLK9</accession>
<sequence>MPLTGFFDRSVHTVASQLLGGILTCTDGETTIAVRLTEVEAYGGDDDPGSHAFRGRTERNATMFGPPGHLYCYLSYGMHRLLNIVCQDPGDPAAVLLRAGEVITGHEVARARRAQRRGGQVTDRELARGPGCLGQVFAASAATDGAALTVPEAPAGWSFTPPAEPVEYVAGPRVGVSGPGGDPDAFPWRYSIPGDATVSRFVPGRNVTKAGS</sequence>
<evidence type="ECO:0000256" key="1">
    <source>
        <dbReference type="ARBA" id="ARBA00009232"/>
    </source>
</evidence>
<reference evidence="6 7" key="1">
    <citation type="submission" date="2017-09" db="EMBL/GenBank/DDBJ databases">
        <title>Bacterial strain isolated from the female urinary microbiota.</title>
        <authorList>
            <person name="Thomas-White K."/>
            <person name="Kumar N."/>
            <person name="Forster S."/>
            <person name="Putonti C."/>
            <person name="Lawley T."/>
            <person name="Wolfe A.J."/>
        </authorList>
    </citation>
    <scope>NUCLEOTIDE SEQUENCE [LARGE SCALE GENOMIC DNA]</scope>
    <source>
        <strain evidence="6 7">UMB0680</strain>
    </source>
</reference>
<dbReference type="PANTHER" id="PTHR10429">
    <property type="entry name" value="DNA-3-METHYLADENINE GLYCOSYLASE"/>
    <property type="match status" value="1"/>
</dbReference>
<comment type="caution">
    <text evidence="6">The sequence shown here is derived from an EMBL/GenBank/DDBJ whole genome shotgun (WGS) entry which is preliminary data.</text>
</comment>
<gene>
    <name evidence="6" type="ORF">CJ198_02425</name>
</gene>
<keyword evidence="2 5" id="KW-0227">DNA damage</keyword>
<dbReference type="CDD" id="cd00540">
    <property type="entry name" value="AAG"/>
    <property type="match status" value="1"/>
</dbReference>
<name>A0A2N6PLK9_9MICO</name>
<evidence type="ECO:0000256" key="3">
    <source>
        <dbReference type="ARBA" id="ARBA00022801"/>
    </source>
</evidence>
<dbReference type="InterPro" id="IPR003180">
    <property type="entry name" value="MPG"/>
</dbReference>
<dbReference type="InterPro" id="IPR036995">
    <property type="entry name" value="MPG_sf"/>
</dbReference>
<dbReference type="Gene3D" id="3.10.300.10">
    <property type="entry name" value="Methylpurine-DNA glycosylase (MPG)"/>
    <property type="match status" value="1"/>
</dbReference>
<protein>
    <recommendedName>
        <fullName evidence="5">Putative 3-methyladenine DNA glycosylase</fullName>
        <ecNumber evidence="5">3.2.2.-</ecNumber>
    </recommendedName>
</protein>
<dbReference type="Proteomes" id="UP000235703">
    <property type="component" value="Unassembled WGS sequence"/>
</dbReference>
<comment type="similarity">
    <text evidence="1 5">Belongs to the DNA glycosylase MPG family.</text>
</comment>
<evidence type="ECO:0000256" key="4">
    <source>
        <dbReference type="ARBA" id="ARBA00023204"/>
    </source>
</evidence>
<dbReference type="SUPFAM" id="SSF50486">
    <property type="entry name" value="FMT C-terminal domain-like"/>
    <property type="match status" value="1"/>
</dbReference>
<keyword evidence="7" id="KW-1185">Reference proteome</keyword>
<organism evidence="6 7">
    <name type="scientific">Brevibacterium luteolum</name>
    <dbReference type="NCBI Taxonomy" id="199591"/>
    <lineage>
        <taxon>Bacteria</taxon>
        <taxon>Bacillati</taxon>
        <taxon>Actinomycetota</taxon>
        <taxon>Actinomycetes</taxon>
        <taxon>Micrococcales</taxon>
        <taxon>Brevibacteriaceae</taxon>
        <taxon>Brevibacterium</taxon>
    </lineage>
</organism>
<dbReference type="OrthoDB" id="9794313at2"/>
<keyword evidence="4 5" id="KW-0234">DNA repair</keyword>
<evidence type="ECO:0000256" key="5">
    <source>
        <dbReference type="HAMAP-Rule" id="MF_00527"/>
    </source>
</evidence>